<dbReference type="PROSITE" id="PS50967">
    <property type="entry name" value="HRDC"/>
    <property type="match status" value="1"/>
</dbReference>
<dbReference type="Pfam" id="PF00271">
    <property type="entry name" value="Helicase_C"/>
    <property type="match status" value="1"/>
</dbReference>
<dbReference type="PANTHER" id="PTHR13710">
    <property type="entry name" value="DNA HELICASE RECQ FAMILY MEMBER"/>
    <property type="match status" value="1"/>
</dbReference>
<dbReference type="NCBIfam" id="TIGR01389">
    <property type="entry name" value="recQ"/>
    <property type="match status" value="1"/>
</dbReference>
<dbReference type="CDD" id="cd17920">
    <property type="entry name" value="DEXHc_RecQ"/>
    <property type="match status" value="1"/>
</dbReference>
<evidence type="ECO:0000256" key="13">
    <source>
        <dbReference type="ARBA" id="ARBA00023204"/>
    </source>
</evidence>
<reference evidence="21" key="1">
    <citation type="submission" date="2009-09" db="EMBL/GenBank/DDBJ databases">
        <title>The complete chromosome of Sebaldella termitidis ATCC 33386.</title>
        <authorList>
            <consortium name="US DOE Joint Genome Institute (JGI-PGF)"/>
            <person name="Lucas S."/>
            <person name="Copeland A."/>
            <person name="Lapidus A."/>
            <person name="Glavina del Rio T."/>
            <person name="Dalin E."/>
            <person name="Tice H."/>
            <person name="Bruce D."/>
            <person name="Goodwin L."/>
            <person name="Pitluck S."/>
            <person name="Kyrpides N."/>
            <person name="Mavromatis K."/>
            <person name="Ivanova N."/>
            <person name="Mikhailova N."/>
            <person name="Sims D."/>
            <person name="Meincke L."/>
            <person name="Brettin T."/>
            <person name="Detter J.C."/>
            <person name="Han C."/>
            <person name="Larimer F."/>
            <person name="Land M."/>
            <person name="Hauser L."/>
            <person name="Markowitz V."/>
            <person name="Cheng J.F."/>
            <person name="Hugenholtz P."/>
            <person name="Woyke T."/>
            <person name="Wu D."/>
            <person name="Eisen J.A."/>
        </authorList>
    </citation>
    <scope>NUCLEOTIDE SEQUENCE [LARGE SCALE GENOMIC DNA]</scope>
    <source>
        <strain evidence="21">ATCC 33386 / NCTC 11300</strain>
    </source>
</reference>
<dbReference type="InterPro" id="IPR036390">
    <property type="entry name" value="WH_DNA-bd_sf"/>
</dbReference>
<dbReference type="GO" id="GO:0005524">
    <property type="term" value="F:ATP binding"/>
    <property type="evidence" value="ECO:0007669"/>
    <property type="project" value="UniProtKB-KW"/>
</dbReference>
<dbReference type="InterPro" id="IPR002121">
    <property type="entry name" value="HRDC_dom"/>
</dbReference>
<evidence type="ECO:0000259" key="18">
    <source>
        <dbReference type="PROSITE" id="PS51192"/>
    </source>
</evidence>
<evidence type="ECO:0000256" key="1">
    <source>
        <dbReference type="ARBA" id="ARBA00001946"/>
    </source>
</evidence>
<keyword evidence="21" id="KW-1185">Reference proteome</keyword>
<dbReference type="NCBIfam" id="TIGR00614">
    <property type="entry name" value="recQ_fam"/>
    <property type="match status" value="1"/>
</dbReference>
<evidence type="ECO:0000259" key="19">
    <source>
        <dbReference type="PROSITE" id="PS51194"/>
    </source>
</evidence>
<evidence type="ECO:0000256" key="6">
    <source>
        <dbReference type="ARBA" id="ARBA00022763"/>
    </source>
</evidence>
<comment type="cofactor">
    <cofactor evidence="1">
        <name>Mg(2+)</name>
        <dbReference type="ChEBI" id="CHEBI:18420"/>
    </cofactor>
</comment>
<dbReference type="Pfam" id="PF09382">
    <property type="entry name" value="RQC"/>
    <property type="match status" value="1"/>
</dbReference>
<dbReference type="RefSeq" id="WP_012861000.1">
    <property type="nucleotide sequence ID" value="NC_013517.1"/>
</dbReference>
<dbReference type="InterPro" id="IPR018982">
    <property type="entry name" value="RQC_domain"/>
</dbReference>
<dbReference type="InterPro" id="IPR011545">
    <property type="entry name" value="DEAD/DEAH_box_helicase_dom"/>
</dbReference>
<dbReference type="EMBL" id="CP001739">
    <property type="protein sequence ID" value="ACZ08404.1"/>
    <property type="molecule type" value="Genomic_DNA"/>
</dbReference>
<evidence type="ECO:0000256" key="4">
    <source>
        <dbReference type="ARBA" id="ARBA00022723"/>
    </source>
</evidence>
<dbReference type="InterPro" id="IPR004589">
    <property type="entry name" value="DNA_helicase_ATP-dep_RecQ"/>
</dbReference>
<dbReference type="Pfam" id="PF00270">
    <property type="entry name" value="DEAD"/>
    <property type="match status" value="1"/>
</dbReference>
<dbReference type="InterPro" id="IPR014001">
    <property type="entry name" value="Helicase_ATP-bd"/>
</dbReference>
<dbReference type="InterPro" id="IPR006293">
    <property type="entry name" value="DNA_helicase_ATP-dep_RecQ_bac"/>
</dbReference>
<evidence type="ECO:0000256" key="7">
    <source>
        <dbReference type="ARBA" id="ARBA00022801"/>
    </source>
</evidence>
<protein>
    <recommendedName>
        <fullName evidence="16">DNA helicase RecQ</fullName>
        <ecNumber evidence="16">5.6.2.4</ecNumber>
    </recommendedName>
</protein>
<evidence type="ECO:0000256" key="10">
    <source>
        <dbReference type="ARBA" id="ARBA00022840"/>
    </source>
</evidence>
<feature type="domain" description="HRDC" evidence="17">
    <location>
        <begin position="512"/>
        <end position="592"/>
    </location>
</feature>
<keyword evidence="12" id="KW-0233">DNA recombination</keyword>
<dbReference type="Proteomes" id="UP000000845">
    <property type="component" value="Chromosome"/>
</dbReference>
<keyword evidence="10" id="KW-0067">ATP-binding</keyword>
<dbReference type="GO" id="GO:0030894">
    <property type="term" value="C:replisome"/>
    <property type="evidence" value="ECO:0007669"/>
    <property type="project" value="TreeGrafter"/>
</dbReference>
<dbReference type="Gene3D" id="1.10.150.80">
    <property type="entry name" value="HRDC domain"/>
    <property type="match status" value="1"/>
</dbReference>
<dbReference type="InterPro" id="IPR044876">
    <property type="entry name" value="HRDC_dom_sf"/>
</dbReference>
<feature type="domain" description="Helicase ATP-binding" evidence="18">
    <location>
        <begin position="25"/>
        <end position="194"/>
    </location>
</feature>
<dbReference type="FunFam" id="3.40.50.300:FF:000296">
    <property type="entry name" value="ATP-dependent DNA helicase RecQ"/>
    <property type="match status" value="1"/>
</dbReference>
<keyword evidence="5" id="KW-0547">Nucleotide-binding</keyword>
<dbReference type="GO" id="GO:0006281">
    <property type="term" value="P:DNA repair"/>
    <property type="evidence" value="ECO:0007669"/>
    <property type="project" value="UniProtKB-KW"/>
</dbReference>
<dbReference type="SUPFAM" id="SSF52540">
    <property type="entry name" value="P-loop containing nucleoside triphosphate hydrolases"/>
    <property type="match status" value="1"/>
</dbReference>
<comment type="similarity">
    <text evidence="3">Belongs to the helicase family. RecQ subfamily.</text>
</comment>
<dbReference type="Gene3D" id="3.40.50.300">
    <property type="entry name" value="P-loop containing nucleotide triphosphate hydrolases"/>
    <property type="match status" value="2"/>
</dbReference>
<dbReference type="InterPro" id="IPR001650">
    <property type="entry name" value="Helicase_C-like"/>
</dbReference>
<evidence type="ECO:0000256" key="15">
    <source>
        <dbReference type="ARBA" id="ARBA00034617"/>
    </source>
</evidence>
<dbReference type="GO" id="GO:0009432">
    <property type="term" value="P:SOS response"/>
    <property type="evidence" value="ECO:0007669"/>
    <property type="project" value="UniProtKB-UniRule"/>
</dbReference>
<keyword evidence="7" id="KW-0378">Hydrolase</keyword>
<dbReference type="PROSITE" id="PS51194">
    <property type="entry name" value="HELICASE_CTER"/>
    <property type="match status" value="1"/>
</dbReference>
<evidence type="ECO:0000259" key="17">
    <source>
        <dbReference type="PROSITE" id="PS50967"/>
    </source>
</evidence>
<evidence type="ECO:0000256" key="8">
    <source>
        <dbReference type="ARBA" id="ARBA00022806"/>
    </source>
</evidence>
<sequence>MNKAISILNKYFGYDSFRRGQEEIINTVNDKKDVLAVMPTGGGKSICYQIPALMLEGITIVISPLISLMKDQVDTLNELEIKAAYINSSLSDNEIFYILTDVKNKKTKILYIAPERLNSMSFVNLMKNLDVSMIAIDEAHCVSQWGHDFRKSYRNIPDFINIFPKRPVVACFTATATKEVRDDIVSVLELRNPKVFITGFNRENLKIKVIKGEVKKKYILDYVGKNSGQSGIVYCSTRKEVDSVYELLFGKFRTVTRYHGGLSDEERKRNQENFIYDKSNIIVATNAFGMGIDKPNVRYVIHYNMPRNIENYYQEIGRAGRDGLNSECIMLYSPRDVQIQKFLIENSTESEERKAHEYKKLRTITDFIHTDNCLRNYILDYFEEKYEGECGTCSNCSGNYEMTDRTIDAQKVLSCVYRMKRPYGINMIVDVLKGSKNQKVLGFKLNELTTYGIMKEYTKEDLKSFVNTLIAHNYLDYIDGEFPVVTGNEKSVRVLKSQEKVLFKNVKKSAPVFEHNELFDRLRNLRKQIAQAENVPGYIVFGDNSLKEMSVKYPRTFEQFLEISGVGEAKLKKYGMEFLSMINEYVIEKGIG</sequence>
<dbReference type="GO" id="GO:0043590">
    <property type="term" value="C:bacterial nucleoid"/>
    <property type="evidence" value="ECO:0007669"/>
    <property type="project" value="TreeGrafter"/>
</dbReference>
<dbReference type="STRING" id="526218.Sterm_1545"/>
<evidence type="ECO:0000256" key="12">
    <source>
        <dbReference type="ARBA" id="ARBA00023172"/>
    </source>
</evidence>
<evidence type="ECO:0000256" key="3">
    <source>
        <dbReference type="ARBA" id="ARBA00005446"/>
    </source>
</evidence>
<evidence type="ECO:0000256" key="9">
    <source>
        <dbReference type="ARBA" id="ARBA00022833"/>
    </source>
</evidence>
<evidence type="ECO:0000313" key="21">
    <source>
        <dbReference type="Proteomes" id="UP000000845"/>
    </source>
</evidence>
<name>D1AI20_SEBTE</name>
<dbReference type="GO" id="GO:0016787">
    <property type="term" value="F:hydrolase activity"/>
    <property type="evidence" value="ECO:0007669"/>
    <property type="project" value="UniProtKB-KW"/>
</dbReference>
<dbReference type="SMART" id="SM00490">
    <property type="entry name" value="HELICc"/>
    <property type="match status" value="1"/>
</dbReference>
<dbReference type="InterPro" id="IPR032284">
    <property type="entry name" value="RecQ_Zn-bd"/>
</dbReference>
<dbReference type="GO" id="GO:0046872">
    <property type="term" value="F:metal ion binding"/>
    <property type="evidence" value="ECO:0007669"/>
    <property type="project" value="UniProtKB-KW"/>
</dbReference>
<dbReference type="SMART" id="SM00487">
    <property type="entry name" value="DEXDc"/>
    <property type="match status" value="1"/>
</dbReference>
<keyword evidence="4" id="KW-0479">Metal-binding</keyword>
<keyword evidence="13" id="KW-0234">DNA repair</keyword>
<dbReference type="GO" id="GO:0006310">
    <property type="term" value="P:DNA recombination"/>
    <property type="evidence" value="ECO:0007669"/>
    <property type="project" value="UniProtKB-UniRule"/>
</dbReference>
<dbReference type="AlphaFoldDB" id="D1AI20"/>
<dbReference type="InterPro" id="IPR036388">
    <property type="entry name" value="WH-like_DNA-bd_sf"/>
</dbReference>
<dbReference type="Pfam" id="PF16124">
    <property type="entry name" value="RecQ_Zn_bind"/>
    <property type="match status" value="1"/>
</dbReference>
<organism evidence="20 21">
    <name type="scientific">Sebaldella termitidis (strain ATCC 33386 / NCTC 11300)</name>
    <dbReference type="NCBI Taxonomy" id="526218"/>
    <lineage>
        <taxon>Bacteria</taxon>
        <taxon>Fusobacteriati</taxon>
        <taxon>Fusobacteriota</taxon>
        <taxon>Fusobacteriia</taxon>
        <taxon>Fusobacteriales</taxon>
        <taxon>Leptotrichiaceae</taxon>
        <taxon>Sebaldella</taxon>
    </lineage>
</organism>
<dbReference type="GO" id="GO:0043138">
    <property type="term" value="F:3'-5' DNA helicase activity"/>
    <property type="evidence" value="ECO:0007669"/>
    <property type="project" value="UniProtKB-EC"/>
</dbReference>
<reference evidence="20 21" key="2">
    <citation type="journal article" date="2010" name="Stand. Genomic Sci.">
        <title>Complete genome sequence of Sebaldella termitidis type strain (NCTC 11300).</title>
        <authorList>
            <person name="Harmon-Smith M."/>
            <person name="Celia L."/>
            <person name="Chertkov O."/>
            <person name="Lapidus A."/>
            <person name="Copeland A."/>
            <person name="Glavina Del Rio T."/>
            <person name="Nolan M."/>
            <person name="Lucas S."/>
            <person name="Tice H."/>
            <person name="Cheng J.F."/>
            <person name="Han C."/>
            <person name="Detter J.C."/>
            <person name="Bruce D."/>
            <person name="Goodwin L."/>
            <person name="Pitluck S."/>
            <person name="Pati A."/>
            <person name="Liolios K."/>
            <person name="Ivanova N."/>
            <person name="Mavromatis K."/>
            <person name="Mikhailova N."/>
            <person name="Chen A."/>
            <person name="Palaniappan K."/>
            <person name="Land M."/>
            <person name="Hauser L."/>
            <person name="Chang Y.J."/>
            <person name="Jeffries C.D."/>
            <person name="Brettin T."/>
            <person name="Goker M."/>
            <person name="Beck B."/>
            <person name="Bristow J."/>
            <person name="Eisen J.A."/>
            <person name="Markowitz V."/>
            <person name="Hugenholtz P."/>
            <person name="Kyrpides N.C."/>
            <person name="Klenk H.P."/>
            <person name="Chen F."/>
        </authorList>
    </citation>
    <scope>NUCLEOTIDE SEQUENCE [LARGE SCALE GENOMIC DNA]</scope>
    <source>
        <strain evidence="21">ATCC 33386 / NCTC 11300</strain>
    </source>
</reference>
<evidence type="ECO:0000313" key="20">
    <source>
        <dbReference type="EMBL" id="ACZ08404.1"/>
    </source>
</evidence>
<evidence type="ECO:0000256" key="2">
    <source>
        <dbReference type="ARBA" id="ARBA00001947"/>
    </source>
</evidence>
<feature type="domain" description="Helicase C-terminal" evidence="19">
    <location>
        <begin position="215"/>
        <end position="362"/>
    </location>
</feature>
<dbReference type="InterPro" id="IPR027417">
    <property type="entry name" value="P-loop_NTPase"/>
</dbReference>
<dbReference type="Pfam" id="PF00570">
    <property type="entry name" value="HRDC"/>
    <property type="match status" value="1"/>
</dbReference>
<evidence type="ECO:0000256" key="5">
    <source>
        <dbReference type="ARBA" id="ARBA00022741"/>
    </source>
</evidence>
<dbReference type="GO" id="GO:0009378">
    <property type="term" value="F:four-way junction helicase activity"/>
    <property type="evidence" value="ECO:0007669"/>
    <property type="project" value="TreeGrafter"/>
</dbReference>
<dbReference type="EC" id="5.6.2.4" evidence="16"/>
<dbReference type="GO" id="GO:0005737">
    <property type="term" value="C:cytoplasm"/>
    <property type="evidence" value="ECO:0007669"/>
    <property type="project" value="TreeGrafter"/>
</dbReference>
<dbReference type="SUPFAM" id="SSF47819">
    <property type="entry name" value="HRDC-like"/>
    <property type="match status" value="1"/>
</dbReference>
<evidence type="ECO:0000256" key="16">
    <source>
        <dbReference type="NCBIfam" id="TIGR01389"/>
    </source>
</evidence>
<accession>D1AI20</accession>
<dbReference type="SMART" id="SM00341">
    <property type="entry name" value="HRDC"/>
    <property type="match status" value="1"/>
</dbReference>
<dbReference type="eggNOG" id="COG0514">
    <property type="taxonomic scope" value="Bacteria"/>
</dbReference>
<dbReference type="KEGG" id="str:Sterm_1545"/>
<dbReference type="SUPFAM" id="SSF46785">
    <property type="entry name" value="Winged helix' DNA-binding domain"/>
    <property type="match status" value="1"/>
</dbReference>
<keyword evidence="9" id="KW-0862">Zinc</keyword>
<dbReference type="PANTHER" id="PTHR13710:SF105">
    <property type="entry name" value="ATP-DEPENDENT DNA HELICASE Q1"/>
    <property type="match status" value="1"/>
</dbReference>
<gene>
    <name evidence="20" type="ordered locus">Sterm_1545</name>
</gene>
<dbReference type="PROSITE" id="PS51192">
    <property type="entry name" value="HELICASE_ATP_BIND_1"/>
    <property type="match status" value="1"/>
</dbReference>
<dbReference type="Gene3D" id="1.10.10.10">
    <property type="entry name" value="Winged helix-like DNA-binding domain superfamily/Winged helix DNA-binding domain"/>
    <property type="match status" value="1"/>
</dbReference>
<keyword evidence="8 20" id="KW-0347">Helicase</keyword>
<keyword evidence="6" id="KW-0227">DNA damage</keyword>
<dbReference type="HOGENOM" id="CLU_001103_14_3_0"/>
<dbReference type="SMART" id="SM00956">
    <property type="entry name" value="RQC"/>
    <property type="match status" value="1"/>
</dbReference>
<dbReference type="InterPro" id="IPR010997">
    <property type="entry name" value="HRDC-like_sf"/>
</dbReference>
<proteinExistence type="inferred from homology"/>
<dbReference type="GO" id="GO:0003677">
    <property type="term" value="F:DNA binding"/>
    <property type="evidence" value="ECO:0007669"/>
    <property type="project" value="UniProtKB-KW"/>
</dbReference>
<keyword evidence="11" id="KW-0238">DNA-binding</keyword>
<dbReference type="GO" id="GO:0006260">
    <property type="term" value="P:DNA replication"/>
    <property type="evidence" value="ECO:0007669"/>
    <property type="project" value="InterPro"/>
</dbReference>
<keyword evidence="14" id="KW-0413">Isomerase</keyword>
<evidence type="ECO:0000256" key="14">
    <source>
        <dbReference type="ARBA" id="ARBA00023235"/>
    </source>
</evidence>
<comment type="catalytic activity">
    <reaction evidence="15">
        <text>Couples ATP hydrolysis with the unwinding of duplex DNA by translocating in the 3'-5' direction.</text>
        <dbReference type="EC" id="5.6.2.4"/>
    </reaction>
</comment>
<comment type="cofactor">
    <cofactor evidence="2">
        <name>Zn(2+)</name>
        <dbReference type="ChEBI" id="CHEBI:29105"/>
    </cofactor>
</comment>
<evidence type="ECO:0000256" key="11">
    <source>
        <dbReference type="ARBA" id="ARBA00023125"/>
    </source>
</evidence>